<evidence type="ECO:0000256" key="1">
    <source>
        <dbReference type="SAM" id="MobiDB-lite"/>
    </source>
</evidence>
<dbReference type="InterPro" id="IPR019405">
    <property type="entry name" value="Lactonase_7-beta_prop"/>
</dbReference>
<protein>
    <submittedName>
        <fullName evidence="2">Uncharacterized protein</fullName>
    </submittedName>
</protein>
<dbReference type="Gene3D" id="2.130.10.10">
    <property type="entry name" value="YVTN repeat-like/Quinoprotein amine dehydrogenase"/>
    <property type="match status" value="1"/>
</dbReference>
<evidence type="ECO:0000313" key="3">
    <source>
        <dbReference type="Proteomes" id="UP000196778"/>
    </source>
</evidence>
<gene>
    <name evidence="2" type="ORF">FM119_02670</name>
</gene>
<dbReference type="AlphaFoldDB" id="A0A1R4INM5"/>
<dbReference type="RefSeq" id="WP_143822606.1">
    <property type="nucleotide sequence ID" value="NZ_FUKR01000017.1"/>
</dbReference>
<name>A0A1R4INM5_9MICO</name>
<proteinExistence type="predicted"/>
<feature type="compositionally biased region" description="Low complexity" evidence="1">
    <location>
        <begin position="79"/>
        <end position="95"/>
    </location>
</feature>
<reference evidence="3" key="1">
    <citation type="submission" date="2017-02" db="EMBL/GenBank/DDBJ databases">
        <authorList>
            <person name="Dridi B."/>
        </authorList>
    </citation>
    <scope>NUCLEOTIDE SEQUENCE [LARGE SCALE GENOMIC DNA]</scope>
    <source>
        <strain evidence="3">EB411</strain>
    </source>
</reference>
<dbReference type="Proteomes" id="UP000196778">
    <property type="component" value="Unassembled WGS sequence"/>
</dbReference>
<dbReference type="OrthoDB" id="9790815at2"/>
<evidence type="ECO:0000313" key="2">
    <source>
        <dbReference type="EMBL" id="SJN21245.1"/>
    </source>
</evidence>
<dbReference type="Pfam" id="PF10282">
    <property type="entry name" value="Lactonase"/>
    <property type="match status" value="1"/>
</dbReference>
<dbReference type="InterPro" id="IPR015943">
    <property type="entry name" value="WD40/YVTN_repeat-like_dom_sf"/>
</dbReference>
<dbReference type="SUPFAM" id="SSF101898">
    <property type="entry name" value="NHL repeat"/>
    <property type="match status" value="1"/>
</dbReference>
<dbReference type="EMBL" id="FUKR01000017">
    <property type="protein sequence ID" value="SJN21245.1"/>
    <property type="molecule type" value="Genomic_DNA"/>
</dbReference>
<accession>A0A1R4INM5</accession>
<keyword evidence="3" id="KW-1185">Reference proteome</keyword>
<organism evidence="2 3">
    <name type="scientific">Mycetocola reblochoni REB411</name>
    <dbReference type="NCBI Taxonomy" id="1255698"/>
    <lineage>
        <taxon>Bacteria</taxon>
        <taxon>Bacillati</taxon>
        <taxon>Actinomycetota</taxon>
        <taxon>Actinomycetes</taxon>
        <taxon>Micrococcales</taxon>
        <taxon>Microbacteriaceae</taxon>
        <taxon>Mycetocola</taxon>
    </lineage>
</organism>
<feature type="region of interest" description="Disordered" evidence="1">
    <location>
        <begin position="69"/>
        <end position="104"/>
    </location>
</feature>
<sequence length="433" mass="43995">MSVWVGSAVHGGEGDALLRLDGADRDGTLTPVLPGRDDVLRGVVPHPVRPLLHLVWRQPDGGLLLEAVGTADGPRPRPAGRLALGAGAGRRPAAATEGEDEGPVRGLVSRAGSLLVAAGHAGLVRVPLGEDGLWRDGVRARSAPEPRDPYAGRGTSLAWAERNVRSEEREPDIDPAAIAAALGAERSLGGAARQQGDLLSGLLDRAGVSVGPDGRLAAATATEEAEAVPERDSDVADVAALPDGRVLSTDRGRDTVRLWLPVGDGFALGAECVLPFGSRPSAIVPHPSGHVYVVAEAESRLAVLVLRGDELRLHALVPLLSDGAESGDRVSALALGPGARSVHAAVAGSGRLSSLAIGGDGSALRPVGDEAVAGRRPLGLTLDGRELLLASGDDGSVTAHGVGRSGAASAELRRWPVPAAELVVPAPPGTVPS</sequence>